<organism evidence="2 3">
    <name type="scientific">Plakobranchus ocellatus</name>
    <dbReference type="NCBI Taxonomy" id="259542"/>
    <lineage>
        <taxon>Eukaryota</taxon>
        <taxon>Metazoa</taxon>
        <taxon>Spiralia</taxon>
        <taxon>Lophotrochozoa</taxon>
        <taxon>Mollusca</taxon>
        <taxon>Gastropoda</taxon>
        <taxon>Heterobranchia</taxon>
        <taxon>Euthyneura</taxon>
        <taxon>Panpulmonata</taxon>
        <taxon>Sacoglossa</taxon>
        <taxon>Placobranchoidea</taxon>
        <taxon>Plakobranchidae</taxon>
        <taxon>Plakobranchus</taxon>
    </lineage>
</organism>
<protein>
    <submittedName>
        <fullName evidence="2">Uncharacterized protein</fullName>
    </submittedName>
</protein>
<reference evidence="2 3" key="1">
    <citation type="journal article" date="2021" name="Elife">
        <title>Chloroplast acquisition without the gene transfer in kleptoplastic sea slugs, Plakobranchus ocellatus.</title>
        <authorList>
            <person name="Maeda T."/>
            <person name="Takahashi S."/>
            <person name="Yoshida T."/>
            <person name="Shimamura S."/>
            <person name="Takaki Y."/>
            <person name="Nagai Y."/>
            <person name="Toyoda A."/>
            <person name="Suzuki Y."/>
            <person name="Arimoto A."/>
            <person name="Ishii H."/>
            <person name="Satoh N."/>
            <person name="Nishiyama T."/>
            <person name="Hasebe M."/>
            <person name="Maruyama T."/>
            <person name="Minagawa J."/>
            <person name="Obokata J."/>
            <person name="Shigenobu S."/>
        </authorList>
    </citation>
    <scope>NUCLEOTIDE SEQUENCE [LARGE SCALE GENOMIC DNA]</scope>
</reference>
<feature type="region of interest" description="Disordered" evidence="1">
    <location>
        <begin position="95"/>
        <end position="129"/>
    </location>
</feature>
<comment type="caution">
    <text evidence="2">The sequence shown here is derived from an EMBL/GenBank/DDBJ whole genome shotgun (WGS) entry which is preliminary data.</text>
</comment>
<feature type="compositionally biased region" description="Polar residues" evidence="1">
    <location>
        <begin position="120"/>
        <end position="129"/>
    </location>
</feature>
<name>A0AAV3YLE6_9GAST</name>
<proteinExistence type="predicted"/>
<gene>
    <name evidence="2" type="ORF">PoB_000945900</name>
</gene>
<evidence type="ECO:0000256" key="1">
    <source>
        <dbReference type="SAM" id="MobiDB-lite"/>
    </source>
</evidence>
<sequence length="145" mass="16835">MRNLPSDFWVDISSELIFLRYQWRKKRIIDTRLFKINSTTRKRWRSGVSSGRAVGYQARCPGFESQSGPHKVIIASPCPTSTKWVSRSLNTRRKKRRLLSNKGDKQDRAVLVNDPPAHKVNQSWRQSFRNTLEGETEAKAYVGEK</sequence>
<dbReference type="AlphaFoldDB" id="A0AAV3YLE6"/>
<keyword evidence="3" id="KW-1185">Reference proteome</keyword>
<evidence type="ECO:0000313" key="3">
    <source>
        <dbReference type="Proteomes" id="UP000735302"/>
    </source>
</evidence>
<dbReference type="EMBL" id="BLXT01001064">
    <property type="protein sequence ID" value="GFN82953.1"/>
    <property type="molecule type" value="Genomic_DNA"/>
</dbReference>
<evidence type="ECO:0000313" key="2">
    <source>
        <dbReference type="EMBL" id="GFN82953.1"/>
    </source>
</evidence>
<dbReference type="Proteomes" id="UP000735302">
    <property type="component" value="Unassembled WGS sequence"/>
</dbReference>
<accession>A0AAV3YLE6</accession>